<proteinExistence type="predicted"/>
<evidence type="ECO:0000313" key="2">
    <source>
        <dbReference type="EMBL" id="KAJ8364597.1"/>
    </source>
</evidence>
<evidence type="ECO:0000259" key="1">
    <source>
        <dbReference type="Pfam" id="PF13843"/>
    </source>
</evidence>
<evidence type="ECO:0000313" key="3">
    <source>
        <dbReference type="Proteomes" id="UP001152622"/>
    </source>
</evidence>
<reference evidence="2" key="1">
    <citation type="journal article" date="2023" name="Science">
        <title>Genome structures resolve the early diversification of teleost fishes.</title>
        <authorList>
            <person name="Parey E."/>
            <person name="Louis A."/>
            <person name="Montfort J."/>
            <person name="Bouchez O."/>
            <person name="Roques C."/>
            <person name="Iampietro C."/>
            <person name="Lluch J."/>
            <person name="Castinel A."/>
            <person name="Donnadieu C."/>
            <person name="Desvignes T."/>
            <person name="Floi Bucao C."/>
            <person name="Jouanno E."/>
            <person name="Wen M."/>
            <person name="Mejri S."/>
            <person name="Dirks R."/>
            <person name="Jansen H."/>
            <person name="Henkel C."/>
            <person name="Chen W.J."/>
            <person name="Zahm M."/>
            <person name="Cabau C."/>
            <person name="Klopp C."/>
            <person name="Thompson A.W."/>
            <person name="Robinson-Rechavi M."/>
            <person name="Braasch I."/>
            <person name="Lecointre G."/>
            <person name="Bobe J."/>
            <person name="Postlethwait J.H."/>
            <person name="Berthelot C."/>
            <person name="Roest Crollius H."/>
            <person name="Guiguen Y."/>
        </authorList>
    </citation>
    <scope>NUCLEOTIDE SEQUENCE</scope>
    <source>
        <strain evidence="2">WJC10195</strain>
    </source>
</reference>
<keyword evidence="3" id="KW-1185">Reference proteome</keyword>
<dbReference type="PANTHER" id="PTHR46599">
    <property type="entry name" value="PIGGYBAC TRANSPOSABLE ELEMENT-DERIVED PROTEIN 4"/>
    <property type="match status" value="1"/>
</dbReference>
<dbReference type="InterPro" id="IPR029526">
    <property type="entry name" value="PGBD"/>
</dbReference>
<dbReference type="Pfam" id="PF13843">
    <property type="entry name" value="DDE_Tnp_1_7"/>
    <property type="match status" value="2"/>
</dbReference>
<dbReference type="AlphaFoldDB" id="A0A9Q1FR46"/>
<protein>
    <recommendedName>
        <fullName evidence="1">PiggyBac transposable element-derived protein domain-containing protein</fullName>
    </recommendedName>
</protein>
<comment type="caution">
    <text evidence="2">The sequence shown here is derived from an EMBL/GenBank/DDBJ whole genome shotgun (WGS) entry which is preliminary data.</text>
</comment>
<feature type="domain" description="PiggyBac transposable element-derived protein" evidence="1">
    <location>
        <begin position="12"/>
        <end position="99"/>
    </location>
</feature>
<dbReference type="EMBL" id="JAINUF010000004">
    <property type="protein sequence ID" value="KAJ8364597.1"/>
    <property type="molecule type" value="Genomic_DNA"/>
</dbReference>
<feature type="domain" description="PiggyBac transposable element-derived protein" evidence="1">
    <location>
        <begin position="109"/>
        <end position="170"/>
    </location>
</feature>
<organism evidence="2 3">
    <name type="scientific">Synaphobranchus kaupii</name>
    <name type="common">Kaup's arrowtooth eel</name>
    <dbReference type="NCBI Taxonomy" id="118154"/>
    <lineage>
        <taxon>Eukaryota</taxon>
        <taxon>Metazoa</taxon>
        <taxon>Chordata</taxon>
        <taxon>Craniata</taxon>
        <taxon>Vertebrata</taxon>
        <taxon>Euteleostomi</taxon>
        <taxon>Actinopterygii</taxon>
        <taxon>Neopterygii</taxon>
        <taxon>Teleostei</taxon>
        <taxon>Anguilliformes</taxon>
        <taxon>Synaphobranchidae</taxon>
        <taxon>Synaphobranchus</taxon>
    </lineage>
</organism>
<gene>
    <name evidence="2" type="ORF">SKAU_G00134280</name>
</gene>
<dbReference type="OrthoDB" id="118105at2759"/>
<sequence length="229" mass="26170">MSDPGEDRQNDQRKGTPGYDHLFRVRPLMESIKYACRAYYHPHQLLSIDERMVPSKTRNGMKQYMKAKHTKWGFKLFVLADPKNGYTCDFNIYCAYTGETVERRIQNTQDNSWSRRKVPVPTALTEYNKFMGGVDLSDALVKCHNVEQKTKKWYKTIFHHFVGIAVVNGYILHKELAQQRNAKLLTQKSFREDLCKQLVDFKPGRAPVAAAPVEAAASEEAEGAVGPTP</sequence>
<name>A0A9Q1FR46_SYNKA</name>
<dbReference type="PANTHER" id="PTHR46599:SF3">
    <property type="entry name" value="PIGGYBAC TRANSPOSABLE ELEMENT-DERIVED PROTEIN 4"/>
    <property type="match status" value="1"/>
</dbReference>
<accession>A0A9Q1FR46</accession>
<dbReference type="Proteomes" id="UP001152622">
    <property type="component" value="Chromosome 4"/>
</dbReference>